<dbReference type="OrthoDB" id="3335676at2"/>
<dbReference type="InterPro" id="IPR015421">
    <property type="entry name" value="PyrdxlP-dep_Trfase_major"/>
</dbReference>
<sequence>MDHRFSDDYAINEARRSEQELLDELEDFLADALPAGNEDRMTAPSFRLSDMSTLLNIPAAYLTGVGAGTGGGVTALMRRAIVDLAIRLTNGEYEDVHGYVTSGGAEANLFGLDRGCRLLPAATIYCSTAAPPSVRYSAQLMRKRLVVVPVDSAGQLNVNALARECWRDAGRGAVVVASAGTLDGAIDDVDAIIAAASGAGRVSVHVDATGAGLVVPFIADPESWGFAKKEVGSITIGMDRALGLPMSAAVALSRVEPVDHAALDPADRPVEFAGSGLPSLLLWYALASKGVAGLALSARKALGVAEYAAAKLGKAGLHPVRHRWSTTVIFDRPEEWICRKYHLSTGGGRARIATMPDVRKETIDELCRDIVRGHRSLGARLSVIQPRIRHRPGPD</sequence>
<proteinExistence type="inferred from homology"/>
<dbReference type="InterPro" id="IPR051151">
    <property type="entry name" value="Group_II_Decarboxylase"/>
</dbReference>
<organism evidence="7 8">
    <name type="scientific">Nocardia colli</name>
    <dbReference type="NCBI Taxonomy" id="2545717"/>
    <lineage>
        <taxon>Bacteria</taxon>
        <taxon>Bacillati</taxon>
        <taxon>Actinomycetota</taxon>
        <taxon>Actinomycetes</taxon>
        <taxon>Mycobacteriales</taxon>
        <taxon>Nocardiaceae</taxon>
        <taxon>Nocardia</taxon>
    </lineage>
</organism>
<dbReference type="PANTHER" id="PTHR46101">
    <property type="match status" value="1"/>
</dbReference>
<gene>
    <name evidence="7" type="ORF">F3087_40150</name>
</gene>
<keyword evidence="3" id="KW-0210">Decarboxylase</keyword>
<evidence type="ECO:0000256" key="2">
    <source>
        <dbReference type="ARBA" id="ARBA00009533"/>
    </source>
</evidence>
<dbReference type="AlphaFoldDB" id="A0A5N0E198"/>
<dbReference type="GO" id="GO:0004058">
    <property type="term" value="F:aromatic-L-amino-acid decarboxylase activity"/>
    <property type="evidence" value="ECO:0007669"/>
    <property type="project" value="UniProtKB-ARBA"/>
</dbReference>
<keyword evidence="5 6" id="KW-0456">Lyase</keyword>
<comment type="cofactor">
    <cofactor evidence="1 6">
        <name>pyridoxal 5'-phosphate</name>
        <dbReference type="ChEBI" id="CHEBI:597326"/>
    </cofactor>
</comment>
<dbReference type="RefSeq" id="WP_150407409.1">
    <property type="nucleotide sequence ID" value="NZ_VXLC01000031.1"/>
</dbReference>
<dbReference type="InterPro" id="IPR002129">
    <property type="entry name" value="PyrdxlP-dep_de-COase"/>
</dbReference>
<dbReference type="PANTHER" id="PTHR46101:SF2">
    <property type="entry name" value="SERINE DECARBOXYLASE"/>
    <property type="match status" value="1"/>
</dbReference>
<evidence type="ECO:0000313" key="7">
    <source>
        <dbReference type="EMBL" id="KAA8881884.1"/>
    </source>
</evidence>
<dbReference type="EMBL" id="VXLC01000031">
    <property type="protein sequence ID" value="KAA8881884.1"/>
    <property type="molecule type" value="Genomic_DNA"/>
</dbReference>
<name>A0A5N0E198_9NOCA</name>
<keyword evidence="4 6" id="KW-0663">Pyridoxal phosphate</keyword>
<reference evidence="7 8" key="1">
    <citation type="submission" date="2019-09" db="EMBL/GenBank/DDBJ databases">
        <authorList>
            <person name="Wang X."/>
        </authorList>
    </citation>
    <scope>NUCLEOTIDE SEQUENCE [LARGE SCALE GENOMIC DNA]</scope>
    <source>
        <strain evidence="7 8">CICC 11023</strain>
    </source>
</reference>
<protein>
    <recommendedName>
        <fullName evidence="9">Histidine decarboxylase</fullName>
    </recommendedName>
</protein>
<evidence type="ECO:0000256" key="5">
    <source>
        <dbReference type="ARBA" id="ARBA00023239"/>
    </source>
</evidence>
<keyword evidence="8" id="KW-1185">Reference proteome</keyword>
<evidence type="ECO:0000256" key="6">
    <source>
        <dbReference type="RuleBase" id="RU000382"/>
    </source>
</evidence>
<accession>A0A5N0E198</accession>
<dbReference type="Pfam" id="PF00282">
    <property type="entry name" value="Pyridoxal_deC"/>
    <property type="match status" value="1"/>
</dbReference>
<evidence type="ECO:0000313" key="8">
    <source>
        <dbReference type="Proteomes" id="UP000323876"/>
    </source>
</evidence>
<dbReference type="SUPFAM" id="SSF53383">
    <property type="entry name" value="PLP-dependent transferases"/>
    <property type="match status" value="1"/>
</dbReference>
<dbReference type="GO" id="GO:0019752">
    <property type="term" value="P:carboxylic acid metabolic process"/>
    <property type="evidence" value="ECO:0007669"/>
    <property type="project" value="InterPro"/>
</dbReference>
<evidence type="ECO:0000256" key="4">
    <source>
        <dbReference type="ARBA" id="ARBA00022898"/>
    </source>
</evidence>
<comment type="similarity">
    <text evidence="2 6">Belongs to the group II decarboxylase family.</text>
</comment>
<evidence type="ECO:0008006" key="9">
    <source>
        <dbReference type="Google" id="ProtNLM"/>
    </source>
</evidence>
<evidence type="ECO:0000256" key="1">
    <source>
        <dbReference type="ARBA" id="ARBA00001933"/>
    </source>
</evidence>
<evidence type="ECO:0000256" key="3">
    <source>
        <dbReference type="ARBA" id="ARBA00022793"/>
    </source>
</evidence>
<dbReference type="InterPro" id="IPR015424">
    <property type="entry name" value="PyrdxlP-dep_Trfase"/>
</dbReference>
<comment type="caution">
    <text evidence="7">The sequence shown here is derived from an EMBL/GenBank/DDBJ whole genome shotgun (WGS) entry which is preliminary data.</text>
</comment>
<dbReference type="GO" id="GO:0030170">
    <property type="term" value="F:pyridoxal phosphate binding"/>
    <property type="evidence" value="ECO:0007669"/>
    <property type="project" value="InterPro"/>
</dbReference>
<dbReference type="Gene3D" id="3.40.640.10">
    <property type="entry name" value="Type I PLP-dependent aspartate aminotransferase-like (Major domain)"/>
    <property type="match status" value="1"/>
</dbReference>
<dbReference type="Proteomes" id="UP000323876">
    <property type="component" value="Unassembled WGS sequence"/>
</dbReference>